<proteinExistence type="predicted"/>
<comment type="caution">
    <text evidence="2">The sequence shown here is derived from an EMBL/GenBank/DDBJ whole genome shotgun (WGS) entry which is preliminary data.</text>
</comment>
<dbReference type="AlphaFoldDB" id="A0AA90H8I1"/>
<gene>
    <name evidence="2" type="ORF">POF50_011110</name>
</gene>
<keyword evidence="1" id="KW-0472">Membrane</keyword>
<dbReference type="EMBL" id="JABXJJ020000012">
    <property type="protein sequence ID" value="MDI5969877.1"/>
    <property type="molecule type" value="Genomic_DNA"/>
</dbReference>
<keyword evidence="1" id="KW-1133">Transmembrane helix</keyword>
<dbReference type="RefSeq" id="WP_282698649.1">
    <property type="nucleotide sequence ID" value="NZ_JABXJJ020000012.1"/>
</dbReference>
<organism evidence="2">
    <name type="scientific">Streptantibioticus silvisoli</name>
    <dbReference type="NCBI Taxonomy" id="2705255"/>
    <lineage>
        <taxon>Bacteria</taxon>
        <taxon>Bacillati</taxon>
        <taxon>Actinomycetota</taxon>
        <taxon>Actinomycetes</taxon>
        <taxon>Kitasatosporales</taxon>
        <taxon>Streptomycetaceae</taxon>
        <taxon>Streptantibioticus</taxon>
    </lineage>
</organism>
<sequence length="121" mass="13179">MHIESGRTIDPGTTIHMSAGTSAGKAWRYEKITPYEDGYKIHCTRSHPKLGRIHREFTPSLFGCTVVIDVAFYADRARMLSAFRRLAVSGAGALVAAIIAWVVAEYGNSNLQSVLALVGAR</sequence>
<protein>
    <submittedName>
        <fullName evidence="2">Uncharacterized protein</fullName>
    </submittedName>
</protein>
<evidence type="ECO:0000256" key="1">
    <source>
        <dbReference type="SAM" id="Phobius"/>
    </source>
</evidence>
<accession>A0AA90H8I1</accession>
<evidence type="ECO:0000313" key="2">
    <source>
        <dbReference type="EMBL" id="MDI5969877.1"/>
    </source>
</evidence>
<feature type="transmembrane region" description="Helical" evidence="1">
    <location>
        <begin position="86"/>
        <end position="104"/>
    </location>
</feature>
<keyword evidence="1" id="KW-0812">Transmembrane</keyword>
<name>A0AA90H8I1_9ACTN</name>
<reference evidence="2" key="1">
    <citation type="submission" date="2023-05" db="EMBL/GenBank/DDBJ databases">
        <title>Streptantibioticus silvisoli sp. nov., acidotolerant actinomycetes 1 from pine litter.</title>
        <authorList>
            <person name="Swiecimska M."/>
            <person name="Golinska P."/>
            <person name="Sangal V."/>
            <person name="Wachnowicz B."/>
            <person name="Goodfellow M."/>
        </authorList>
    </citation>
    <scope>NUCLEOTIDE SEQUENCE</scope>
    <source>
        <strain evidence="2">SL13</strain>
    </source>
</reference>